<gene>
    <name evidence="3" type="primary">pgl_2</name>
    <name evidence="3" type="ORF">SPHI_27870</name>
</gene>
<dbReference type="AlphaFoldDB" id="A0A1V2ER88"/>
<evidence type="ECO:0000256" key="1">
    <source>
        <dbReference type="ARBA" id="ARBA00005564"/>
    </source>
</evidence>
<keyword evidence="3" id="KW-0378">Hydrolase</keyword>
<dbReference type="EMBL" id="MPSB01000018">
    <property type="protein sequence ID" value="ONF95007.1"/>
    <property type="molecule type" value="Genomic_DNA"/>
</dbReference>
<dbReference type="InterPro" id="IPR011048">
    <property type="entry name" value="Haem_d1_sf"/>
</dbReference>
<accession>A0A1V2ER88</accession>
<name>A0A1V2ER88_9SPHN</name>
<dbReference type="STRING" id="1915074.SPHI_27870"/>
<dbReference type="GO" id="GO:0006006">
    <property type="term" value="P:glucose metabolic process"/>
    <property type="evidence" value="ECO:0007669"/>
    <property type="project" value="UniProtKB-KW"/>
</dbReference>
<keyword evidence="2" id="KW-0313">Glucose metabolism</keyword>
<dbReference type="Pfam" id="PF10282">
    <property type="entry name" value="Lactonase"/>
    <property type="match status" value="1"/>
</dbReference>
<dbReference type="OrthoDB" id="9790815at2"/>
<comment type="caution">
    <text evidence="3">The sequence shown here is derived from an EMBL/GenBank/DDBJ whole genome shotgun (WGS) entry which is preliminary data.</text>
</comment>
<dbReference type="SUPFAM" id="SSF51004">
    <property type="entry name" value="C-terminal (heme d1) domain of cytochrome cd1-nitrite reductase"/>
    <property type="match status" value="1"/>
</dbReference>
<dbReference type="RefSeq" id="WP_076745544.1">
    <property type="nucleotide sequence ID" value="NZ_MPSB01000018.1"/>
</dbReference>
<dbReference type="Gene3D" id="2.130.10.10">
    <property type="entry name" value="YVTN repeat-like/Quinoprotein amine dehydrogenase"/>
    <property type="match status" value="1"/>
</dbReference>
<proteinExistence type="inferred from homology"/>
<organism evidence="3 4">
    <name type="scientific">Sphingomonas jeddahensis</name>
    <dbReference type="NCBI Taxonomy" id="1915074"/>
    <lineage>
        <taxon>Bacteria</taxon>
        <taxon>Pseudomonadati</taxon>
        <taxon>Pseudomonadota</taxon>
        <taxon>Alphaproteobacteria</taxon>
        <taxon>Sphingomonadales</taxon>
        <taxon>Sphingomonadaceae</taxon>
        <taxon>Sphingomonas</taxon>
    </lineage>
</organism>
<reference evidence="3 4" key="1">
    <citation type="submission" date="2016-11" db="EMBL/GenBank/DDBJ databases">
        <title>Genome sequence of Sphingomonas jeddahensis G39.</title>
        <authorList>
            <person name="Poehlein A."/>
            <person name="Wuebbeler J.H."/>
            <person name="Steinbuechel A."/>
            <person name="Daniel R."/>
        </authorList>
    </citation>
    <scope>NUCLEOTIDE SEQUENCE [LARGE SCALE GENOMIC DNA]</scope>
    <source>
        <strain evidence="3 4">G39</strain>
    </source>
</reference>
<dbReference type="Proteomes" id="UP000188729">
    <property type="component" value="Unassembled WGS sequence"/>
</dbReference>
<dbReference type="InterPro" id="IPR050282">
    <property type="entry name" value="Cycloisomerase_2"/>
</dbReference>
<dbReference type="EC" id="3.1.1.31" evidence="3"/>
<dbReference type="PANTHER" id="PTHR30344">
    <property type="entry name" value="6-PHOSPHOGLUCONOLACTONASE-RELATED"/>
    <property type="match status" value="1"/>
</dbReference>
<dbReference type="InterPro" id="IPR015943">
    <property type="entry name" value="WD40/YVTN_repeat-like_dom_sf"/>
</dbReference>
<dbReference type="PANTHER" id="PTHR30344:SF1">
    <property type="entry name" value="6-PHOSPHOGLUCONOLACTONASE"/>
    <property type="match status" value="1"/>
</dbReference>
<evidence type="ECO:0000256" key="2">
    <source>
        <dbReference type="ARBA" id="ARBA00022526"/>
    </source>
</evidence>
<keyword evidence="2" id="KW-0119">Carbohydrate metabolism</keyword>
<evidence type="ECO:0000313" key="3">
    <source>
        <dbReference type="EMBL" id="ONF95007.1"/>
    </source>
</evidence>
<dbReference type="GO" id="GO:0017057">
    <property type="term" value="F:6-phosphogluconolactonase activity"/>
    <property type="evidence" value="ECO:0007669"/>
    <property type="project" value="UniProtKB-EC"/>
</dbReference>
<keyword evidence="4" id="KW-1185">Reference proteome</keyword>
<protein>
    <submittedName>
        <fullName evidence="3">6-phosphogluconolactonase</fullName>
        <ecNumber evidence="3">3.1.1.31</ecNumber>
    </submittedName>
</protein>
<evidence type="ECO:0000313" key="4">
    <source>
        <dbReference type="Proteomes" id="UP000188729"/>
    </source>
</evidence>
<comment type="similarity">
    <text evidence="1">Belongs to the cycloisomerase 2 family.</text>
</comment>
<dbReference type="InterPro" id="IPR019405">
    <property type="entry name" value="Lactonase_7-beta_prop"/>
</dbReference>
<sequence>MVRSLIAGGYEERGARGIYPLGSAQDPVAGEPATQVLNVSSGVNLPGTSRWYFVDESASEIVLVDAAGWHELARVPSGGTAPCHLALNNTATLLAVANYESGTTALFQLTPDGAPVALPLVQQHVGSGPVPERQDGPHAHWVGFAASGLLYVADLGIDRVLAFDMDAASGHLGIPQDAYVAPPGSGPRQLAFHPRLPIAYLVSELNSTLTVLRIEEDGALTARQILSTLPSDAGPGSLGGAIALDAHMGRIYVSNRGHDSIATFAIGEDGEVDLLGHATSGGSSPRFLLIEAERLLVAHEKNGGVTALPLNDHGLPGAVDARADVPGAAFLGVLT</sequence>